<organism evidence="2 3">
    <name type="scientific">Burkholderia contaminans</name>
    <dbReference type="NCBI Taxonomy" id="488447"/>
    <lineage>
        <taxon>Bacteria</taxon>
        <taxon>Pseudomonadati</taxon>
        <taxon>Pseudomonadota</taxon>
        <taxon>Betaproteobacteria</taxon>
        <taxon>Burkholderiales</taxon>
        <taxon>Burkholderiaceae</taxon>
        <taxon>Burkholderia</taxon>
        <taxon>Burkholderia cepacia complex</taxon>
    </lineage>
</organism>
<protein>
    <submittedName>
        <fullName evidence="2">Uncharacterized protein</fullName>
    </submittedName>
</protein>
<dbReference type="EMBL" id="CABVQS010000006">
    <property type="protein sequence ID" value="VWD03021.1"/>
    <property type="molecule type" value="Genomic_DNA"/>
</dbReference>
<evidence type="ECO:0000256" key="1">
    <source>
        <dbReference type="SAM" id="MobiDB-lite"/>
    </source>
</evidence>
<dbReference type="Proteomes" id="UP000494109">
    <property type="component" value="Unassembled WGS sequence"/>
</dbReference>
<dbReference type="AlphaFoldDB" id="A0A6P2X0S6"/>
<evidence type="ECO:0000313" key="3">
    <source>
        <dbReference type="Proteomes" id="UP000494109"/>
    </source>
</evidence>
<gene>
    <name evidence="2" type="ORF">BCO71033_01928</name>
</gene>
<reference evidence="2 3" key="1">
    <citation type="submission" date="2019-09" db="EMBL/GenBank/DDBJ databases">
        <authorList>
            <person name="Depoorter E."/>
        </authorList>
    </citation>
    <scope>NUCLEOTIDE SEQUENCE [LARGE SCALE GENOMIC DNA]</scope>
    <source>
        <strain evidence="2">R-71033</strain>
    </source>
</reference>
<name>A0A6P2X0S6_9BURK</name>
<feature type="compositionally biased region" description="Basic residues" evidence="1">
    <location>
        <begin position="49"/>
        <end position="59"/>
    </location>
</feature>
<sequence>MHRRTGMGRGEDEASKRVGGFYRSAKCTRVGARRGTVLSAKPTQTQTQKRTRRGRLVSR</sequence>
<feature type="region of interest" description="Disordered" evidence="1">
    <location>
        <begin position="33"/>
        <end position="59"/>
    </location>
</feature>
<proteinExistence type="predicted"/>
<evidence type="ECO:0000313" key="2">
    <source>
        <dbReference type="EMBL" id="VWD03021.1"/>
    </source>
</evidence>
<accession>A0A6P2X0S6</accession>